<dbReference type="InterPro" id="IPR036409">
    <property type="entry name" value="Aldolase_II/adducin_N_sf"/>
</dbReference>
<comment type="caution">
    <text evidence="4">The sequence shown here is derived from an EMBL/GenBank/DDBJ whole genome shotgun (WGS) entry which is preliminary data.</text>
</comment>
<dbReference type="SUPFAM" id="SSF53639">
    <property type="entry name" value="AraD/HMP-PK domain-like"/>
    <property type="match status" value="1"/>
</dbReference>
<dbReference type="SMART" id="SM01007">
    <property type="entry name" value="Aldolase_II"/>
    <property type="match status" value="1"/>
</dbReference>
<dbReference type="PANTHER" id="PTHR22789:SF0">
    <property type="entry name" value="3-OXO-TETRONATE 4-PHOSPHATE DECARBOXYLASE-RELATED"/>
    <property type="match status" value="1"/>
</dbReference>
<protein>
    <submittedName>
        <fullName evidence="4">Rhamnulose-1-phosphate aldolase</fullName>
        <ecNumber evidence="4">4.1.2.19</ecNumber>
    </submittedName>
</protein>
<dbReference type="Pfam" id="PF00596">
    <property type="entry name" value="Aldolase_II"/>
    <property type="match status" value="1"/>
</dbReference>
<dbReference type="NCBIfam" id="NF002963">
    <property type="entry name" value="PRK03634.1"/>
    <property type="match status" value="1"/>
</dbReference>
<dbReference type="AlphaFoldDB" id="A0A9D5QE62"/>
<dbReference type="Gene3D" id="3.40.225.10">
    <property type="entry name" value="Class II aldolase/adducin N-terminal domain"/>
    <property type="match status" value="1"/>
</dbReference>
<keyword evidence="2 4" id="KW-0456">Lyase</keyword>
<evidence type="ECO:0000256" key="1">
    <source>
        <dbReference type="ARBA" id="ARBA00022723"/>
    </source>
</evidence>
<dbReference type="Proteomes" id="UP000630660">
    <property type="component" value="Unassembled WGS sequence"/>
</dbReference>
<dbReference type="GO" id="GO:0019323">
    <property type="term" value="P:pentose catabolic process"/>
    <property type="evidence" value="ECO:0007669"/>
    <property type="project" value="TreeGrafter"/>
</dbReference>
<dbReference type="EC" id="4.1.2.19" evidence="4"/>
<evidence type="ECO:0000259" key="3">
    <source>
        <dbReference type="SMART" id="SM01007"/>
    </source>
</evidence>
<reference evidence="4" key="1">
    <citation type="submission" date="2019-11" db="EMBL/GenBank/DDBJ databases">
        <title>Microbial mats filling the niche in hypersaline microbial mats.</title>
        <authorList>
            <person name="Wong H.L."/>
            <person name="Macleod F.I."/>
            <person name="White R.A. III"/>
            <person name="Burns B.P."/>
        </authorList>
    </citation>
    <scope>NUCLEOTIDE SEQUENCE</scope>
    <source>
        <strain evidence="4">Bin_327</strain>
    </source>
</reference>
<dbReference type="PANTHER" id="PTHR22789">
    <property type="entry name" value="FUCULOSE PHOSPHATE ALDOLASE"/>
    <property type="match status" value="1"/>
</dbReference>
<dbReference type="GO" id="GO:0005829">
    <property type="term" value="C:cytosol"/>
    <property type="evidence" value="ECO:0007669"/>
    <property type="project" value="TreeGrafter"/>
</dbReference>
<accession>A0A9D5QE62</accession>
<dbReference type="EMBL" id="WJKJ01000193">
    <property type="protein sequence ID" value="MBD3364740.1"/>
    <property type="molecule type" value="Genomic_DNA"/>
</dbReference>
<proteinExistence type="predicted"/>
<gene>
    <name evidence="4" type="primary">rhaD</name>
    <name evidence="4" type="ORF">GF359_05945</name>
</gene>
<organism evidence="4 5">
    <name type="scientific">candidate division WOR-3 bacterium</name>
    <dbReference type="NCBI Taxonomy" id="2052148"/>
    <lineage>
        <taxon>Bacteria</taxon>
        <taxon>Bacteria division WOR-3</taxon>
    </lineage>
</organism>
<evidence type="ECO:0000256" key="2">
    <source>
        <dbReference type="ARBA" id="ARBA00023239"/>
    </source>
</evidence>
<dbReference type="GO" id="GO:0008994">
    <property type="term" value="F:rhamnulose-1-phosphate aldolase activity"/>
    <property type="evidence" value="ECO:0007669"/>
    <property type="project" value="UniProtKB-EC"/>
</dbReference>
<evidence type="ECO:0000313" key="5">
    <source>
        <dbReference type="Proteomes" id="UP000630660"/>
    </source>
</evidence>
<sequence length="254" mass="27313">MQEALTEALAKHGAEIKQVSGILVSRGWAESNGGNLSIRMEEPWDPTGEEMELRVHRPELNGVSLLLTIAGSRMRDVAAKPHDNLCLVKVTEGGTKCVVESTGGKVTSEFPSHLATHGTLVATRPEHKAFLHTHPTYLMALSHLIMAKSEIPKILERMFPEAALALADNLKVLPYIMAGSEGLGKATANAFQEVCGVIWSGHGMVASGKDLSSALDLIETAEKAAQIAILLGPKMYSTGLSADHVRAIWEKFKS</sequence>
<dbReference type="InterPro" id="IPR001303">
    <property type="entry name" value="Aldolase_II/adducin_N"/>
</dbReference>
<evidence type="ECO:0000313" key="4">
    <source>
        <dbReference type="EMBL" id="MBD3364740.1"/>
    </source>
</evidence>
<dbReference type="GO" id="GO:0046872">
    <property type="term" value="F:metal ion binding"/>
    <property type="evidence" value="ECO:0007669"/>
    <property type="project" value="UniProtKB-KW"/>
</dbReference>
<name>A0A9D5QE62_UNCW3</name>
<feature type="domain" description="Class II aldolase/adducin N-terminal" evidence="3">
    <location>
        <begin position="14"/>
        <end position="229"/>
    </location>
</feature>
<dbReference type="InterPro" id="IPR050197">
    <property type="entry name" value="Aldolase_class_II_sugar_metab"/>
</dbReference>
<keyword evidence="1" id="KW-0479">Metal-binding</keyword>